<accession>A0A0E4CSJ7</accession>
<gene>
    <name evidence="2" type="ORF">BN1356_00970</name>
</gene>
<dbReference type="SUPFAM" id="SSF53474">
    <property type="entry name" value="alpha/beta-Hydrolases"/>
    <property type="match status" value="1"/>
</dbReference>
<name>A0A0E4CSJ7_9STRE</name>
<dbReference type="InterPro" id="IPR003140">
    <property type="entry name" value="PLipase/COase/thioEstase"/>
</dbReference>
<proteinExistence type="predicted"/>
<dbReference type="InterPro" id="IPR029058">
    <property type="entry name" value="AB_hydrolase_fold"/>
</dbReference>
<evidence type="ECO:0000313" key="3">
    <source>
        <dbReference type="Proteomes" id="UP000198604"/>
    </source>
</evidence>
<dbReference type="EMBL" id="CTEN01000002">
    <property type="protein sequence ID" value="CQR24626.1"/>
    <property type="molecule type" value="Genomic_DNA"/>
</dbReference>
<evidence type="ECO:0000313" key="2">
    <source>
        <dbReference type="EMBL" id="CQR24626.1"/>
    </source>
</evidence>
<feature type="domain" description="Phospholipase/carboxylesterase/thioesterase" evidence="1">
    <location>
        <begin position="4"/>
        <end position="198"/>
    </location>
</feature>
<evidence type="ECO:0000259" key="1">
    <source>
        <dbReference type="Pfam" id="PF02230"/>
    </source>
</evidence>
<protein>
    <submittedName>
        <fullName evidence="2">Phospholipase/carboxylesterase</fullName>
    </submittedName>
</protein>
<dbReference type="GO" id="GO:0016787">
    <property type="term" value="F:hydrolase activity"/>
    <property type="evidence" value="ECO:0007669"/>
    <property type="project" value="InterPro"/>
</dbReference>
<dbReference type="RefSeq" id="WP_093650254.1">
    <property type="nucleotide sequence ID" value="NZ_CTEN01000002.1"/>
</dbReference>
<keyword evidence="3" id="KW-1185">Reference proteome</keyword>
<reference evidence="3" key="1">
    <citation type="submission" date="2015-03" db="EMBL/GenBank/DDBJ databases">
        <authorList>
            <person name="Urmite Genomes"/>
        </authorList>
    </citation>
    <scope>NUCLEOTIDE SEQUENCE [LARGE SCALE GENOMIC DNA]</scope>
    <source>
        <strain evidence="3">FF10</strain>
    </source>
</reference>
<dbReference type="Pfam" id="PF02230">
    <property type="entry name" value="Abhydrolase_2"/>
    <property type="match status" value="1"/>
</dbReference>
<dbReference type="Proteomes" id="UP000198604">
    <property type="component" value="Unassembled WGS sequence"/>
</dbReference>
<dbReference type="OrthoDB" id="9796570at2"/>
<sequence length="200" mass="22207">MHHIFKNGQVDQPIFVLLHGTGGDEHSLLGIANFLNPHASYLSLRGQVSENGALRFFKRKAEGLYDEADLAEKTIETAAFIKEAAQTYDFDVNKVILVGFSNGSNIGISLMLADQSPFKKGILMAPMYPIDTHQLKESKAQSSVFLSLGRQDPIVPLDQSHKVISEFESRGAQVESYWVTSHQVTESSLEAAKDWLEKIE</sequence>
<dbReference type="Gene3D" id="3.40.50.1820">
    <property type="entry name" value="alpha/beta hydrolase"/>
    <property type="match status" value="1"/>
</dbReference>
<dbReference type="AlphaFoldDB" id="A0A0E4CSJ7"/>
<dbReference type="STRING" id="1608583.BN1356_00970"/>
<organism evidence="2 3">
    <name type="scientific">Streptococcus varani</name>
    <dbReference type="NCBI Taxonomy" id="1608583"/>
    <lineage>
        <taxon>Bacteria</taxon>
        <taxon>Bacillati</taxon>
        <taxon>Bacillota</taxon>
        <taxon>Bacilli</taxon>
        <taxon>Lactobacillales</taxon>
        <taxon>Streptococcaceae</taxon>
        <taxon>Streptococcus</taxon>
    </lineage>
</organism>